<feature type="compositionally biased region" description="Low complexity" evidence="1">
    <location>
        <begin position="25"/>
        <end position="39"/>
    </location>
</feature>
<evidence type="ECO:0000256" key="1">
    <source>
        <dbReference type="SAM" id="MobiDB-lite"/>
    </source>
</evidence>
<sequence length="104" mass="10974">MAMNCGSDLMLRLDSPATKRRAKLSGSRSSTRPGPGESRTSSVAINTASSISWVINSTCFPVSCQSFSSRVCIWSRVKASSAPNGSSSNNSWGFAANARAIPTR</sequence>
<protein>
    <submittedName>
        <fullName evidence="2">Uncharacterized protein</fullName>
    </submittedName>
</protein>
<dbReference type="HOGENOM" id="CLU_2245698_0_0_6"/>
<evidence type="ECO:0000313" key="2">
    <source>
        <dbReference type="EMBL" id="AAN78952.1"/>
    </source>
</evidence>
<proteinExistence type="predicted"/>
<gene>
    <name evidence="2" type="ordered locus">c0474</name>
</gene>
<dbReference type="Proteomes" id="UP000001410">
    <property type="component" value="Chromosome"/>
</dbReference>
<name>A0A0H2V4R4_ECOL6</name>
<dbReference type="KEGG" id="ecc:c0474"/>
<evidence type="ECO:0000313" key="3">
    <source>
        <dbReference type="Proteomes" id="UP000001410"/>
    </source>
</evidence>
<dbReference type="AlphaFoldDB" id="A0A0H2V4R4"/>
<dbReference type="EMBL" id="AE014075">
    <property type="protein sequence ID" value="AAN78952.1"/>
    <property type="molecule type" value="Genomic_DNA"/>
</dbReference>
<organism evidence="2 3">
    <name type="scientific">Escherichia coli O6:H1 (strain CFT073 / ATCC 700928 / UPEC)</name>
    <dbReference type="NCBI Taxonomy" id="199310"/>
    <lineage>
        <taxon>Bacteria</taxon>
        <taxon>Pseudomonadati</taxon>
        <taxon>Pseudomonadota</taxon>
        <taxon>Gammaproteobacteria</taxon>
        <taxon>Enterobacterales</taxon>
        <taxon>Enterobacteriaceae</taxon>
        <taxon>Escherichia</taxon>
    </lineage>
</organism>
<keyword evidence="3" id="KW-1185">Reference proteome</keyword>
<reference evidence="2 3" key="1">
    <citation type="journal article" date="2002" name="Proc. Natl. Acad. Sci. U.S.A.">
        <title>Extensive mosaic structure revealed by the complete genome sequence of uropathogenic Escherichia coli.</title>
        <authorList>
            <person name="Welch R.A."/>
            <person name="Burland V."/>
            <person name="Plunkett G.III."/>
            <person name="Redford P."/>
            <person name="Roesch P."/>
            <person name="Rasko D."/>
            <person name="Buckles E.L."/>
            <person name="Liou S.R."/>
            <person name="Boutin A."/>
            <person name="Hackett J."/>
            <person name="Stroud D."/>
            <person name="Mayhew G.F."/>
            <person name="Rose D.J."/>
            <person name="Zhou S."/>
            <person name="Schwartz D.C."/>
            <person name="Perna N.T."/>
            <person name="Mobley H.L."/>
            <person name="Donnenberg M.S."/>
            <person name="Blattner F.R."/>
        </authorList>
    </citation>
    <scope>NUCLEOTIDE SEQUENCE [LARGE SCALE GENOMIC DNA]</scope>
    <source>
        <strain evidence="3">CFT073 / ATCC 700928 / UPEC</strain>
    </source>
</reference>
<feature type="compositionally biased region" description="Low complexity" evidence="1">
    <location>
        <begin position="80"/>
        <end position="98"/>
    </location>
</feature>
<feature type="region of interest" description="Disordered" evidence="1">
    <location>
        <begin position="1"/>
        <end position="43"/>
    </location>
</feature>
<feature type="region of interest" description="Disordered" evidence="1">
    <location>
        <begin position="80"/>
        <end position="104"/>
    </location>
</feature>
<accession>A0A0H2V4R4</accession>